<organism evidence="1 2">
    <name type="scientific">Desulfosarcina ovata subsp. ovata</name>
    <dbReference type="NCBI Taxonomy" id="2752305"/>
    <lineage>
        <taxon>Bacteria</taxon>
        <taxon>Pseudomonadati</taxon>
        <taxon>Thermodesulfobacteriota</taxon>
        <taxon>Desulfobacteria</taxon>
        <taxon>Desulfobacterales</taxon>
        <taxon>Desulfosarcinaceae</taxon>
        <taxon>Desulfosarcina</taxon>
    </lineage>
</organism>
<evidence type="ECO:0000313" key="1">
    <source>
        <dbReference type="EMBL" id="BBO93161.1"/>
    </source>
</evidence>
<keyword evidence="2" id="KW-1185">Reference proteome</keyword>
<reference evidence="1 2" key="1">
    <citation type="submission" date="2019-11" db="EMBL/GenBank/DDBJ databases">
        <title>Comparative genomics of hydrocarbon-degrading Desulfosarcina strains.</title>
        <authorList>
            <person name="Watanabe M."/>
            <person name="Kojima H."/>
            <person name="Fukui M."/>
        </authorList>
    </citation>
    <scope>NUCLEOTIDE SEQUENCE [LARGE SCALE GENOMIC DNA]</scope>
    <source>
        <strain evidence="2">oXyS1</strain>
    </source>
</reference>
<dbReference type="Proteomes" id="UP000422108">
    <property type="component" value="Chromosome"/>
</dbReference>
<proteinExistence type="predicted"/>
<name>A0A5K8AKE5_9BACT</name>
<protein>
    <submittedName>
        <fullName evidence="1">Uncharacterized protein</fullName>
    </submittedName>
</protein>
<sequence length="62" mass="7166">MDGNGTVWNGPRLCNHRAGFKGNSIYFFLLLFQFVIESREELQNRKSTQIQGSLLPIMEYIS</sequence>
<dbReference type="AlphaFoldDB" id="A0A5K8AKE5"/>
<accession>A0A5K8AKE5</accession>
<evidence type="ECO:0000313" key="2">
    <source>
        <dbReference type="Proteomes" id="UP000422108"/>
    </source>
</evidence>
<gene>
    <name evidence="1" type="ORF">DSCOOX_63410</name>
</gene>
<dbReference type="EMBL" id="AP021879">
    <property type="protein sequence ID" value="BBO93161.1"/>
    <property type="molecule type" value="Genomic_DNA"/>
</dbReference>